<dbReference type="PANTHER" id="PTHR37984">
    <property type="entry name" value="PROTEIN CBG26694"/>
    <property type="match status" value="1"/>
</dbReference>
<dbReference type="Pfam" id="PF00665">
    <property type="entry name" value="rve"/>
    <property type="match status" value="1"/>
</dbReference>
<dbReference type="AlphaFoldDB" id="A0AA47MMF0"/>
<dbReference type="PANTHER" id="PTHR37984:SF5">
    <property type="entry name" value="PROTEIN NYNRIN-LIKE"/>
    <property type="match status" value="1"/>
</dbReference>
<accession>A0AA47MMF0</accession>
<evidence type="ECO:0000313" key="4">
    <source>
        <dbReference type="Proteomes" id="UP001174136"/>
    </source>
</evidence>
<evidence type="ECO:0000259" key="2">
    <source>
        <dbReference type="PROSITE" id="PS50994"/>
    </source>
</evidence>
<reference evidence="3" key="1">
    <citation type="journal article" date="2023" name="Front. Mar. Sci.">
        <title>A new Merluccius polli reference genome to investigate the effects of global change in West African waters.</title>
        <authorList>
            <person name="Mateo J.L."/>
            <person name="Blanco-Fernandez C."/>
            <person name="Garcia-Vazquez E."/>
            <person name="Machado-Schiaffino G."/>
        </authorList>
    </citation>
    <scope>NUCLEOTIDE SEQUENCE</scope>
    <source>
        <strain evidence="3">C29</strain>
        <tissue evidence="3">Fin</tissue>
    </source>
</reference>
<proteinExistence type="predicted"/>
<dbReference type="Pfam" id="PF17921">
    <property type="entry name" value="Integrase_H2C2"/>
    <property type="match status" value="1"/>
</dbReference>
<dbReference type="FunFam" id="3.30.420.10:FF:000063">
    <property type="entry name" value="Retrovirus-related Pol polyprotein from transposon 297-like Protein"/>
    <property type="match status" value="1"/>
</dbReference>
<dbReference type="InterPro" id="IPR012337">
    <property type="entry name" value="RNaseH-like_sf"/>
</dbReference>
<dbReference type="InterPro" id="IPR036397">
    <property type="entry name" value="RNaseH_sf"/>
</dbReference>
<evidence type="ECO:0000256" key="1">
    <source>
        <dbReference type="ARBA" id="ARBA00039658"/>
    </source>
</evidence>
<dbReference type="Proteomes" id="UP001174136">
    <property type="component" value="Unassembled WGS sequence"/>
</dbReference>
<evidence type="ECO:0000313" key="3">
    <source>
        <dbReference type="EMBL" id="KAK0143083.1"/>
    </source>
</evidence>
<dbReference type="Gene3D" id="3.30.420.10">
    <property type="entry name" value="Ribonuclease H-like superfamily/Ribonuclease H"/>
    <property type="match status" value="1"/>
</dbReference>
<dbReference type="InterPro" id="IPR041588">
    <property type="entry name" value="Integrase_H2C2"/>
</dbReference>
<dbReference type="SUPFAM" id="SSF53098">
    <property type="entry name" value="Ribonuclease H-like"/>
    <property type="match status" value="1"/>
</dbReference>
<keyword evidence="4" id="KW-1185">Reference proteome</keyword>
<dbReference type="InterPro" id="IPR001584">
    <property type="entry name" value="Integrase_cat-core"/>
</dbReference>
<protein>
    <recommendedName>
        <fullName evidence="1">Gypsy retrotransposon integrase-like protein 1</fullName>
    </recommendedName>
</protein>
<sequence length="220" mass="25143">MSLRREMLQRIRKGHLGIEKCKKRAREVMFWPRINQDVTMKCQTAQYAGNIKQATLQNQGVRGVVKEPLKPHPAPDRPYEKVGADLFACQGKDYLVVTDYYSLYPEVCRLHSTTADAVITCMKAIFARHGGASEVFTDNGPQFSNARFQTFAKEWDFVHTTSSPHFPQSNGLMEKSVQTVKRLMHKAQDSKTDFYQSLLVYGTSHSSVVCLQPNFLWDVY</sequence>
<feature type="domain" description="Integrase catalytic" evidence="2">
    <location>
        <begin position="74"/>
        <end position="220"/>
    </location>
</feature>
<name>A0AA47MMF0_MERPO</name>
<dbReference type="Gene3D" id="1.10.340.70">
    <property type="match status" value="1"/>
</dbReference>
<dbReference type="PROSITE" id="PS50994">
    <property type="entry name" value="INTEGRASE"/>
    <property type="match status" value="1"/>
</dbReference>
<dbReference type="EMBL" id="JAOPHQ010003436">
    <property type="protein sequence ID" value="KAK0143083.1"/>
    <property type="molecule type" value="Genomic_DNA"/>
</dbReference>
<gene>
    <name evidence="3" type="ORF">N1851_018783</name>
</gene>
<organism evidence="3 4">
    <name type="scientific">Merluccius polli</name>
    <name type="common">Benguela hake</name>
    <name type="synonym">Merluccius cadenati</name>
    <dbReference type="NCBI Taxonomy" id="89951"/>
    <lineage>
        <taxon>Eukaryota</taxon>
        <taxon>Metazoa</taxon>
        <taxon>Chordata</taxon>
        <taxon>Craniata</taxon>
        <taxon>Vertebrata</taxon>
        <taxon>Euteleostomi</taxon>
        <taxon>Actinopterygii</taxon>
        <taxon>Neopterygii</taxon>
        <taxon>Teleostei</taxon>
        <taxon>Neoteleostei</taxon>
        <taxon>Acanthomorphata</taxon>
        <taxon>Zeiogadaria</taxon>
        <taxon>Gadariae</taxon>
        <taxon>Gadiformes</taxon>
        <taxon>Gadoidei</taxon>
        <taxon>Merlucciidae</taxon>
        <taxon>Merluccius</taxon>
    </lineage>
</organism>
<dbReference type="InterPro" id="IPR050951">
    <property type="entry name" value="Retrovirus_Pol_polyprotein"/>
</dbReference>
<dbReference type="GO" id="GO:0003676">
    <property type="term" value="F:nucleic acid binding"/>
    <property type="evidence" value="ECO:0007669"/>
    <property type="project" value="InterPro"/>
</dbReference>
<dbReference type="GO" id="GO:0015074">
    <property type="term" value="P:DNA integration"/>
    <property type="evidence" value="ECO:0007669"/>
    <property type="project" value="InterPro"/>
</dbReference>
<comment type="caution">
    <text evidence="3">The sequence shown here is derived from an EMBL/GenBank/DDBJ whole genome shotgun (WGS) entry which is preliminary data.</text>
</comment>